<dbReference type="KEGG" id="paun:MJA45_27310"/>
<feature type="transmembrane region" description="Helical" evidence="2">
    <location>
        <begin position="283"/>
        <end position="301"/>
    </location>
</feature>
<dbReference type="Pfam" id="PF10101">
    <property type="entry name" value="DUF2339"/>
    <property type="match status" value="2"/>
</dbReference>
<feature type="transmembrane region" description="Helical" evidence="2">
    <location>
        <begin position="199"/>
        <end position="217"/>
    </location>
</feature>
<dbReference type="InterPro" id="IPR019286">
    <property type="entry name" value="DUF2339_TM"/>
</dbReference>
<feature type="transmembrane region" description="Helical" evidence="2">
    <location>
        <begin position="12"/>
        <end position="29"/>
    </location>
</feature>
<keyword evidence="2" id="KW-1133">Transmembrane helix</keyword>
<protein>
    <submittedName>
        <fullName evidence="3">DUF2339 domain-containing protein</fullName>
    </submittedName>
</protein>
<keyword evidence="2" id="KW-0472">Membrane</keyword>
<feature type="transmembrane region" description="Helical" evidence="2">
    <location>
        <begin position="168"/>
        <end position="187"/>
    </location>
</feature>
<feature type="transmembrane region" description="Helical" evidence="2">
    <location>
        <begin position="307"/>
        <end position="326"/>
    </location>
</feature>
<proteinExistence type="predicted"/>
<dbReference type="AlphaFoldDB" id="A0AA96RFH9"/>
<evidence type="ECO:0000256" key="1">
    <source>
        <dbReference type="SAM" id="MobiDB-lite"/>
    </source>
</evidence>
<sequence length="537" mass="59631">MNDLVKRHWTSFLGALLIVCAFVYLFKYTVDQGWITQQMKIGIGLLVGAGLAVGGIRLILSGRRIIGEITSGMGAAVLYTTVSFSGIYFALWDSMIVLLCMTAITVGLSLLAYRENLRILMNLALIGALVSPLVLRPENDQVFTLFVYLLVINIVYFVLSLRKSWTELRVVAFAGTWILYMVYFFHFDPVVTEVWSLPYRYATAAFLFYVLGLVISSWKNNLTFDGLNLYLNVANAVLFGLWSVILLDGLTSVAYPMAFTGVLYLALSYGVYRLMERRTGTPVLTFFLGGVFLLMLAASQAGKGLDIKPLISVYLWTIVAGFLLLAGQARKIDGLKAISLFVWFVVVLYWFVATWSTPRGIWFGVYLPFLNWGAVSWMVLAAFGFYYAAKVKLEALIESGNRALARMVAVVGHLIVGGLLSVQVNGVFDEYGLDKTIDRGLTLSVTWGLYALLLFLWGAYSRQRAFRWFGSAVLIIVAVKALLLDLAGEDTIFKVIVLLVLGVISLSISYINNKWRNDGGQPPHPPVESGPTSRQVE</sequence>
<feature type="transmembrane region" description="Helical" evidence="2">
    <location>
        <begin position="72"/>
        <end position="89"/>
    </location>
</feature>
<dbReference type="Proteomes" id="UP001305702">
    <property type="component" value="Chromosome"/>
</dbReference>
<feature type="transmembrane region" description="Helical" evidence="2">
    <location>
        <begin position="492"/>
        <end position="511"/>
    </location>
</feature>
<feature type="transmembrane region" description="Helical" evidence="2">
    <location>
        <begin position="369"/>
        <end position="388"/>
    </location>
</feature>
<keyword evidence="2" id="KW-0812">Transmembrane</keyword>
<evidence type="ECO:0000313" key="3">
    <source>
        <dbReference type="EMBL" id="WNQ11263.1"/>
    </source>
</evidence>
<evidence type="ECO:0000313" key="4">
    <source>
        <dbReference type="Proteomes" id="UP001305702"/>
    </source>
</evidence>
<keyword evidence="4" id="KW-1185">Reference proteome</keyword>
<feature type="transmembrane region" description="Helical" evidence="2">
    <location>
        <begin position="119"/>
        <end position="135"/>
    </location>
</feature>
<feature type="transmembrane region" description="Helical" evidence="2">
    <location>
        <begin position="141"/>
        <end position="161"/>
    </location>
</feature>
<feature type="transmembrane region" description="Helical" evidence="2">
    <location>
        <begin position="229"/>
        <end position="247"/>
    </location>
</feature>
<feature type="transmembrane region" description="Helical" evidence="2">
    <location>
        <begin position="466"/>
        <end position="486"/>
    </location>
</feature>
<gene>
    <name evidence="3" type="ORF">MJA45_27310</name>
</gene>
<feature type="transmembrane region" description="Helical" evidence="2">
    <location>
        <begin position="95"/>
        <end position="112"/>
    </location>
</feature>
<feature type="region of interest" description="Disordered" evidence="1">
    <location>
        <begin position="517"/>
        <end position="537"/>
    </location>
</feature>
<feature type="transmembrane region" description="Helical" evidence="2">
    <location>
        <begin position="338"/>
        <end position="357"/>
    </location>
</feature>
<accession>A0AA96RFH9</accession>
<name>A0AA96RFH9_9BACL</name>
<dbReference type="RefSeq" id="WP_315605039.1">
    <property type="nucleotide sequence ID" value="NZ_CP130318.1"/>
</dbReference>
<feature type="transmembrane region" description="Helical" evidence="2">
    <location>
        <begin position="440"/>
        <end position="459"/>
    </location>
</feature>
<feature type="transmembrane region" description="Helical" evidence="2">
    <location>
        <begin position="41"/>
        <end position="60"/>
    </location>
</feature>
<dbReference type="PANTHER" id="PTHR38434:SF1">
    <property type="entry name" value="BLL2549 PROTEIN"/>
    <property type="match status" value="1"/>
</dbReference>
<organism evidence="3 4">
    <name type="scientific">Paenibacillus aurantius</name>
    <dbReference type="NCBI Taxonomy" id="2918900"/>
    <lineage>
        <taxon>Bacteria</taxon>
        <taxon>Bacillati</taxon>
        <taxon>Bacillota</taxon>
        <taxon>Bacilli</taxon>
        <taxon>Bacillales</taxon>
        <taxon>Paenibacillaceae</taxon>
        <taxon>Paenibacillus</taxon>
    </lineage>
</organism>
<evidence type="ECO:0000256" key="2">
    <source>
        <dbReference type="SAM" id="Phobius"/>
    </source>
</evidence>
<feature type="transmembrane region" description="Helical" evidence="2">
    <location>
        <begin position="408"/>
        <end position="428"/>
    </location>
</feature>
<dbReference type="EMBL" id="CP130318">
    <property type="protein sequence ID" value="WNQ11263.1"/>
    <property type="molecule type" value="Genomic_DNA"/>
</dbReference>
<feature type="transmembrane region" description="Helical" evidence="2">
    <location>
        <begin position="253"/>
        <end position="271"/>
    </location>
</feature>
<reference evidence="3 4" key="1">
    <citation type="submission" date="2022-02" db="EMBL/GenBank/DDBJ databases">
        <title>Paenibacillus sp. MBLB1776 Whole Genome Shotgun Sequencing.</title>
        <authorList>
            <person name="Hwang C.Y."/>
            <person name="Cho E.-S."/>
            <person name="Seo M.-J."/>
        </authorList>
    </citation>
    <scope>NUCLEOTIDE SEQUENCE [LARGE SCALE GENOMIC DNA]</scope>
    <source>
        <strain evidence="3 4">MBLB1776</strain>
    </source>
</reference>
<dbReference type="PANTHER" id="PTHR38434">
    <property type="entry name" value="BLL2549 PROTEIN"/>
    <property type="match status" value="1"/>
</dbReference>